<gene>
    <name evidence="1" type="ORF">MSIMFB_03237</name>
</gene>
<dbReference type="Proteomes" id="UP000554965">
    <property type="component" value="Unassembled WGS sequence"/>
</dbReference>
<evidence type="ECO:0000313" key="1">
    <source>
        <dbReference type="EMBL" id="SOJ55757.1"/>
    </source>
</evidence>
<name>A0A7Z7NBB5_9MYCO</name>
<reference evidence="1 2" key="1">
    <citation type="submission" date="2017-10" db="EMBL/GenBank/DDBJ databases">
        <authorList>
            <consortium name="Urmite Genomes"/>
        </authorList>
    </citation>
    <scope>NUCLEOTIDE SEQUENCE [LARGE SCALE GENOMIC DNA]</scope>
    <source>
        <strain evidence="1 2">FB-527</strain>
    </source>
</reference>
<protein>
    <submittedName>
        <fullName evidence="1">Uncharacterized protein</fullName>
    </submittedName>
</protein>
<dbReference type="EMBL" id="OCTY01000002">
    <property type="protein sequence ID" value="SOJ55757.1"/>
    <property type="molecule type" value="Genomic_DNA"/>
</dbReference>
<sequence length="59" mass="6297">MGMQLGQPASQGFEIRVVTMADSDHRGAGALGYLGQDVGDRGSQYPVRGQLDECLLTSR</sequence>
<evidence type="ECO:0000313" key="2">
    <source>
        <dbReference type="Proteomes" id="UP000554965"/>
    </source>
</evidence>
<dbReference type="AlphaFoldDB" id="A0A7Z7NBB5"/>
<comment type="caution">
    <text evidence="1">The sequence shown here is derived from an EMBL/GenBank/DDBJ whole genome shotgun (WGS) entry which is preliminary data.</text>
</comment>
<proteinExistence type="predicted"/>
<accession>A0A7Z7NBB5</accession>
<keyword evidence="2" id="KW-1185">Reference proteome</keyword>
<organism evidence="1 2">
    <name type="scientific">Mycobacterium simulans</name>
    <dbReference type="NCBI Taxonomy" id="627089"/>
    <lineage>
        <taxon>Bacteria</taxon>
        <taxon>Bacillati</taxon>
        <taxon>Actinomycetota</taxon>
        <taxon>Actinomycetes</taxon>
        <taxon>Mycobacteriales</taxon>
        <taxon>Mycobacteriaceae</taxon>
        <taxon>Mycobacterium</taxon>
    </lineage>
</organism>